<dbReference type="Bgee" id="ENSGGOG00000014506">
    <property type="expression patterns" value="Expressed in liver and 6 other cell types or tissues"/>
</dbReference>
<proteinExistence type="predicted"/>
<protein>
    <submittedName>
        <fullName evidence="3">Angiopoietin like 4</fullName>
    </submittedName>
</protein>
<dbReference type="EMBL" id="CABD030111347">
    <property type="status" value="NOT_ANNOTATED_CDS"/>
    <property type="molecule type" value="Genomic_DNA"/>
</dbReference>
<evidence type="ECO:0000313" key="3">
    <source>
        <dbReference type="Ensembl" id="ENSGGOP00000034534.1"/>
    </source>
</evidence>
<organism evidence="3 4">
    <name type="scientific">Gorilla gorilla gorilla</name>
    <name type="common">Western lowland gorilla</name>
    <dbReference type="NCBI Taxonomy" id="9595"/>
    <lineage>
        <taxon>Eukaryota</taxon>
        <taxon>Metazoa</taxon>
        <taxon>Chordata</taxon>
        <taxon>Craniata</taxon>
        <taxon>Vertebrata</taxon>
        <taxon>Euteleostomi</taxon>
        <taxon>Mammalia</taxon>
        <taxon>Eutheria</taxon>
        <taxon>Euarchontoglires</taxon>
        <taxon>Primates</taxon>
        <taxon>Haplorrhini</taxon>
        <taxon>Catarrhini</taxon>
        <taxon>Hominidae</taxon>
        <taxon>Gorilla</taxon>
    </lineage>
</organism>
<evidence type="ECO:0000256" key="1">
    <source>
        <dbReference type="SAM" id="MobiDB-lite"/>
    </source>
</evidence>
<dbReference type="PANTHER" id="PTHR21463:SF0">
    <property type="entry name" value="ANGIOPOIETIN-LIKE PROTEIN 8"/>
    <property type="match status" value="1"/>
</dbReference>
<dbReference type="Ensembl" id="ENSGGOT00000068582.1">
    <property type="protein sequence ID" value="ENSGGOP00000034534.1"/>
    <property type="gene ID" value="ENSGGOG00000014506.3"/>
</dbReference>
<gene>
    <name evidence="3" type="primary">ANGPTL4</name>
</gene>
<keyword evidence="2" id="KW-0732">Signal</keyword>
<feature type="compositionally biased region" description="Low complexity" evidence="1">
    <location>
        <begin position="94"/>
        <end position="111"/>
    </location>
</feature>
<dbReference type="GO" id="GO:0019216">
    <property type="term" value="P:regulation of lipid metabolic process"/>
    <property type="evidence" value="ECO:0007669"/>
    <property type="project" value="InterPro"/>
</dbReference>
<name>A0A2I2YHX5_GORGO</name>
<feature type="region of interest" description="Disordered" evidence="1">
    <location>
        <begin position="92"/>
        <end position="111"/>
    </location>
</feature>
<dbReference type="InterPro" id="IPR026614">
    <property type="entry name" value="ANGPTL8"/>
</dbReference>
<feature type="chain" id="PRO_5014154645" evidence="2">
    <location>
        <begin position="31"/>
        <end position="130"/>
    </location>
</feature>
<keyword evidence="4" id="KW-1185">Reference proteome</keyword>
<feature type="signal peptide" evidence="2">
    <location>
        <begin position="1"/>
        <end position="30"/>
    </location>
</feature>
<reference evidence="3" key="3">
    <citation type="submission" date="2025-08" db="UniProtKB">
        <authorList>
            <consortium name="Ensembl"/>
        </authorList>
    </citation>
    <scope>IDENTIFICATION</scope>
</reference>
<reference evidence="4" key="1">
    <citation type="submission" date="2011-05" db="EMBL/GenBank/DDBJ databases">
        <title>Insights into the evolution of the great apes provided by the gorilla genome.</title>
        <authorList>
            <person name="Scally A."/>
        </authorList>
    </citation>
    <scope>NUCLEOTIDE SEQUENCE [LARGE SCALE GENOMIC DNA]</scope>
</reference>
<reference evidence="3" key="4">
    <citation type="submission" date="2025-09" db="UniProtKB">
        <authorList>
            <consortium name="Ensembl"/>
        </authorList>
    </citation>
    <scope>IDENTIFICATION</scope>
</reference>
<dbReference type="GeneTree" id="ENSGT00940000159478"/>
<dbReference type="EMBL" id="CABD030111348">
    <property type="status" value="NOT_ANNOTATED_CDS"/>
    <property type="molecule type" value="Genomic_DNA"/>
</dbReference>
<dbReference type="AlphaFoldDB" id="A0A2I2YHX5"/>
<evidence type="ECO:0000256" key="2">
    <source>
        <dbReference type="SAM" id="SignalP"/>
    </source>
</evidence>
<reference evidence="3 4" key="2">
    <citation type="journal article" date="2012" name="Nature">
        <title>Insights into hominid evolution from the gorilla genome sequence.</title>
        <authorList>
            <person name="Scally A."/>
            <person name="Dutheil J.Y."/>
            <person name="Hillier L.W."/>
            <person name="Jordan G.E."/>
            <person name="Goodhead I."/>
            <person name="Herrero J."/>
            <person name="Hobolth A."/>
            <person name="Lappalainen T."/>
            <person name="Mailund T."/>
            <person name="Marques-Bonet T."/>
            <person name="McCarthy S."/>
            <person name="Montgomery S.H."/>
            <person name="Schwalie P.C."/>
            <person name="Tang Y.A."/>
            <person name="Ward M.C."/>
            <person name="Xue Y."/>
            <person name="Yngvadottir B."/>
            <person name="Alkan C."/>
            <person name="Andersen L.N."/>
            <person name="Ayub Q."/>
            <person name="Ball E.V."/>
            <person name="Beal K."/>
            <person name="Bradley B.J."/>
            <person name="Chen Y."/>
            <person name="Clee C.M."/>
            <person name="Fitzgerald S."/>
            <person name="Graves T.A."/>
            <person name="Gu Y."/>
            <person name="Heath P."/>
            <person name="Heger A."/>
            <person name="Karakoc E."/>
            <person name="Kolb-Kokocinski A."/>
            <person name="Laird G.K."/>
            <person name="Lunter G."/>
            <person name="Meader S."/>
            <person name="Mort M."/>
            <person name="Mullikin J.C."/>
            <person name="Munch K."/>
            <person name="O'Connor T.D."/>
            <person name="Phillips A.D."/>
            <person name="Prado-Martinez J."/>
            <person name="Rogers A.S."/>
            <person name="Sajjadian S."/>
            <person name="Schmidt D."/>
            <person name="Shaw K."/>
            <person name="Simpson J.T."/>
            <person name="Stenson P.D."/>
            <person name="Turner D.J."/>
            <person name="Vigilant L."/>
            <person name="Vilella A.J."/>
            <person name="Whitener W."/>
            <person name="Zhu B."/>
            <person name="Cooper D.N."/>
            <person name="de Jong P."/>
            <person name="Dermitzakis E.T."/>
            <person name="Eichler E.E."/>
            <person name="Flicek P."/>
            <person name="Goldman N."/>
            <person name="Mundy N.I."/>
            <person name="Ning Z."/>
            <person name="Odom D.T."/>
            <person name="Ponting C.P."/>
            <person name="Quail M.A."/>
            <person name="Ryder O.A."/>
            <person name="Searle S.M."/>
            <person name="Warren W.C."/>
            <person name="Wilson R.K."/>
            <person name="Schierup M.H."/>
            <person name="Rogers J."/>
            <person name="Tyler-Smith C."/>
            <person name="Durbin R."/>
        </authorList>
    </citation>
    <scope>NUCLEOTIDE SEQUENCE [LARGE SCALE GENOMIC DNA]</scope>
</reference>
<sequence>MSGAPTAGAALMLCAATAVLLSAQGGPVQSKSPRFASWDEMNVLAHGLLQLGQGLREHAERTRSQLSALERRLSACGSFTACRYVHNSRLRTAGSSNSSTRWPSSSGTWRSSTCEFSICKASLASWTPST</sequence>
<accession>A0A2I2YHX5</accession>
<dbReference type="Proteomes" id="UP000001519">
    <property type="component" value="Chromosome 19"/>
</dbReference>
<dbReference type="GO" id="GO:0070328">
    <property type="term" value="P:triglyceride homeostasis"/>
    <property type="evidence" value="ECO:0007669"/>
    <property type="project" value="InterPro"/>
</dbReference>
<evidence type="ECO:0000313" key="4">
    <source>
        <dbReference type="Proteomes" id="UP000001519"/>
    </source>
</evidence>
<dbReference type="PANTHER" id="PTHR21463">
    <property type="entry name" value="ANGIOPOIETIN-LIKE PROTEIN 8"/>
    <property type="match status" value="1"/>
</dbReference>
<dbReference type="EMBL" id="CABD030111346">
    <property type="status" value="NOT_ANNOTATED_CDS"/>
    <property type="molecule type" value="Genomic_DNA"/>
</dbReference>